<feature type="domain" description="Glycoside hydrolase family 65 N-terminal" evidence="5">
    <location>
        <begin position="16"/>
        <end position="272"/>
    </location>
</feature>
<dbReference type="GO" id="GO:0004553">
    <property type="term" value="F:hydrolase activity, hydrolyzing O-glycosyl compounds"/>
    <property type="evidence" value="ECO:0007669"/>
    <property type="project" value="TreeGrafter"/>
</dbReference>
<feature type="compositionally biased region" description="Basic and acidic residues" evidence="2">
    <location>
        <begin position="767"/>
        <end position="784"/>
    </location>
</feature>
<name>A0A6J7HHL6_9ZZZZ</name>
<dbReference type="SUPFAM" id="SSF74650">
    <property type="entry name" value="Galactose mutarotase-like"/>
    <property type="match status" value="1"/>
</dbReference>
<organism evidence="6">
    <name type="scientific">freshwater metagenome</name>
    <dbReference type="NCBI Taxonomy" id="449393"/>
    <lineage>
        <taxon>unclassified sequences</taxon>
        <taxon>metagenomes</taxon>
        <taxon>ecological metagenomes</taxon>
    </lineage>
</organism>
<dbReference type="InterPro" id="IPR005195">
    <property type="entry name" value="Glyco_hydro_65_M"/>
</dbReference>
<proteinExistence type="inferred from homology"/>
<dbReference type="PANTHER" id="PTHR11051">
    <property type="entry name" value="GLYCOSYL HYDROLASE-RELATED"/>
    <property type="match status" value="1"/>
</dbReference>
<feature type="region of interest" description="Disordered" evidence="2">
    <location>
        <begin position="765"/>
        <end position="798"/>
    </location>
</feature>
<dbReference type="Pfam" id="PF03633">
    <property type="entry name" value="Glyco_hydro_65C"/>
    <property type="match status" value="1"/>
</dbReference>
<evidence type="ECO:0000259" key="3">
    <source>
        <dbReference type="Pfam" id="PF03632"/>
    </source>
</evidence>
<accession>A0A6J7HHL6</accession>
<dbReference type="InterPro" id="IPR017045">
    <property type="entry name" value="Malt_Pase/Glycosyl_Hdrlase"/>
</dbReference>
<feature type="domain" description="Glycoside hydrolase family 65 C-terminal" evidence="4">
    <location>
        <begin position="691"/>
        <end position="740"/>
    </location>
</feature>
<dbReference type="InterPro" id="IPR005194">
    <property type="entry name" value="Glyco_hydro_65_C"/>
</dbReference>
<dbReference type="InterPro" id="IPR011013">
    <property type="entry name" value="Gal_mutarotase_sf_dom"/>
</dbReference>
<evidence type="ECO:0000256" key="1">
    <source>
        <dbReference type="ARBA" id="ARBA00006768"/>
    </source>
</evidence>
<dbReference type="Gene3D" id="2.70.98.40">
    <property type="entry name" value="Glycoside hydrolase, family 65, N-terminal domain"/>
    <property type="match status" value="1"/>
</dbReference>
<dbReference type="Pfam" id="PF03636">
    <property type="entry name" value="Glyco_hydro_65N"/>
    <property type="match status" value="1"/>
</dbReference>
<dbReference type="PIRSF" id="PIRSF036289">
    <property type="entry name" value="Glycosyl_hydrolase_malt_phosph"/>
    <property type="match status" value="1"/>
</dbReference>
<dbReference type="InterPro" id="IPR037018">
    <property type="entry name" value="GH65_N"/>
</dbReference>
<dbReference type="InterPro" id="IPR005196">
    <property type="entry name" value="Glyco_hydro_65_N"/>
</dbReference>
<comment type="similarity">
    <text evidence="1">Belongs to the glycosyl hydrolase 65 family.</text>
</comment>
<protein>
    <submittedName>
        <fullName evidence="6">Unannotated protein</fullName>
    </submittedName>
</protein>
<reference evidence="6" key="1">
    <citation type="submission" date="2020-05" db="EMBL/GenBank/DDBJ databases">
        <authorList>
            <person name="Chiriac C."/>
            <person name="Salcher M."/>
            <person name="Ghai R."/>
            <person name="Kavagutti S V."/>
        </authorList>
    </citation>
    <scope>NUCLEOTIDE SEQUENCE</scope>
</reference>
<dbReference type="Gene3D" id="1.50.10.10">
    <property type="match status" value="1"/>
</dbReference>
<evidence type="ECO:0000256" key="2">
    <source>
        <dbReference type="SAM" id="MobiDB-lite"/>
    </source>
</evidence>
<dbReference type="SUPFAM" id="SSF48208">
    <property type="entry name" value="Six-hairpin glycosidases"/>
    <property type="match status" value="1"/>
</dbReference>
<dbReference type="AlphaFoldDB" id="A0A6J7HHL6"/>
<dbReference type="PANTHER" id="PTHR11051:SF13">
    <property type="entry name" value="GLYCOSYL TRANSFERASE"/>
    <property type="match status" value="1"/>
</dbReference>
<dbReference type="InterPro" id="IPR008928">
    <property type="entry name" value="6-hairpin_glycosidase_sf"/>
</dbReference>
<evidence type="ECO:0000259" key="5">
    <source>
        <dbReference type="Pfam" id="PF03636"/>
    </source>
</evidence>
<evidence type="ECO:0000259" key="4">
    <source>
        <dbReference type="Pfam" id="PF03633"/>
    </source>
</evidence>
<gene>
    <name evidence="6" type="ORF">UFOPK3564_01686</name>
</gene>
<dbReference type="EMBL" id="CAFBMK010000092">
    <property type="protein sequence ID" value="CAB4918136.1"/>
    <property type="molecule type" value="Genomic_DNA"/>
</dbReference>
<dbReference type="InterPro" id="IPR012341">
    <property type="entry name" value="6hp_glycosidase-like_sf"/>
</dbReference>
<sequence length="798" mass="89342">MIGHDVFPVEPWGVREKRLDLGLIAETESVFALANGHLGMRGNLDEGEPRGASGTYLGGVYESYPLEYGEIGYGFPEDGQAVVDVTDGKIIRLLVEDEPLDVHRGCLDEHERHLDFRTGVLDRTLRWTSQAGRSVRVRSRRLVSFEQRSVAVIRYEIEVDDGEPLRVAVQSALLANQAPQERANVDPRSASELKNVLEPCLSTQHDHRVVLAHRTRRSRIALAVGMDHEIEVEDHPKSLTQVDEDLGRVTVSALLEPGKPLVLTKYLSYHWSSQQSVEWLRDQVDASLESALAEGFDGLLARQRRSLDAWWTVADIELDGDPELQQGLRFALFQMLQSAARAETQPIPGKGLTGSGYDGHAFWDTEAFVLPVLTYARPDLVRHALRWRHDTLPQARERARLLGLRGAAFPWRTIHGEECSGYWPAGTAAFHVNAAIADAVRRYVMATDDRAFERDHGAELLVETARLWSSLGHHGHDGRFRIDGVTGPDEYSALVDDNVYTNLMAQSNLLAAADAAERHVDVARELRVHDEEIATWRTAAHAMYVPWDERLGVHPQDQDFLQHARWDFEGTPAEDYPLLLSHPYFALYRTQVVKQADLVLALFKRGDAFTLEQKRRDFEYYEGITVRDSSLSAGIQAVIAAEVGHLDLAHDYLAEATLTDLRDLRGDSANGLHIASLAGAITAITSGFGGLRDHGDRLDFSPRLPERLPRLSFPIVWRGLRLCVEITPTEACYSLDACEPGEGDEDADEPVMTLSHWGEVFQLRPGQEARRGIEPAPKDLRRPLQPEGRAPRRRGQDD</sequence>
<evidence type="ECO:0000313" key="6">
    <source>
        <dbReference type="EMBL" id="CAB4918136.1"/>
    </source>
</evidence>
<feature type="domain" description="Glycoside hydrolase family 65 central catalytic" evidence="3">
    <location>
        <begin position="329"/>
        <end position="681"/>
    </location>
</feature>
<dbReference type="Gene3D" id="2.60.420.10">
    <property type="entry name" value="Maltose phosphorylase, domain 3"/>
    <property type="match status" value="1"/>
</dbReference>
<dbReference type="GO" id="GO:0030246">
    <property type="term" value="F:carbohydrate binding"/>
    <property type="evidence" value="ECO:0007669"/>
    <property type="project" value="InterPro"/>
</dbReference>
<dbReference type="Pfam" id="PF03632">
    <property type="entry name" value="Glyco_hydro_65m"/>
    <property type="match status" value="1"/>
</dbReference>
<dbReference type="GO" id="GO:0005975">
    <property type="term" value="P:carbohydrate metabolic process"/>
    <property type="evidence" value="ECO:0007669"/>
    <property type="project" value="InterPro"/>
</dbReference>